<feature type="region of interest" description="Disordered" evidence="1">
    <location>
        <begin position="128"/>
        <end position="151"/>
    </location>
</feature>
<dbReference type="RefSeq" id="WP_212008659.1">
    <property type="nucleotide sequence ID" value="NZ_JAAFYZ010000022.1"/>
</dbReference>
<gene>
    <name evidence="4" type="ORF">KGQ19_09240</name>
</gene>
<feature type="domain" description="DUF6542" evidence="3">
    <location>
        <begin position="12"/>
        <end position="122"/>
    </location>
</feature>
<dbReference type="EMBL" id="JAAFYZ010000022">
    <property type="protein sequence ID" value="MBS2547054.1"/>
    <property type="molecule type" value="Genomic_DNA"/>
</dbReference>
<keyword evidence="2" id="KW-0472">Membrane</keyword>
<dbReference type="Pfam" id="PF20177">
    <property type="entry name" value="DUF6542"/>
    <property type="match status" value="1"/>
</dbReference>
<proteinExistence type="predicted"/>
<keyword evidence="2" id="KW-1133">Transmembrane helix</keyword>
<protein>
    <recommendedName>
        <fullName evidence="3">DUF6542 domain-containing protein</fullName>
    </recommendedName>
</protein>
<sequence>MAGLDERWRAGLTALVAVAIPMAAGIAAGVNGNGDGPLLQGGVVVGACAATLLATRRGLWWLVPAQPMIVVPSTVGGVLLAEPRGTNHTKLGTDSVTALHHAFIITLVALGAVLVVALAKAVFGRGGDRQPGLAGSEPAPDGARPVGAHRG</sequence>
<keyword evidence="2" id="KW-0812">Transmembrane</keyword>
<evidence type="ECO:0000259" key="3">
    <source>
        <dbReference type="Pfam" id="PF20177"/>
    </source>
</evidence>
<organism evidence="4 5">
    <name type="scientific">Catenulispora pinistramenti</name>
    <dbReference type="NCBI Taxonomy" id="2705254"/>
    <lineage>
        <taxon>Bacteria</taxon>
        <taxon>Bacillati</taxon>
        <taxon>Actinomycetota</taxon>
        <taxon>Actinomycetes</taxon>
        <taxon>Catenulisporales</taxon>
        <taxon>Catenulisporaceae</taxon>
        <taxon>Catenulispora</taxon>
    </lineage>
</organism>
<keyword evidence="5" id="KW-1185">Reference proteome</keyword>
<evidence type="ECO:0000313" key="5">
    <source>
        <dbReference type="Proteomes" id="UP000730482"/>
    </source>
</evidence>
<comment type="caution">
    <text evidence="4">The sequence shown here is derived from an EMBL/GenBank/DDBJ whole genome shotgun (WGS) entry which is preliminary data.</text>
</comment>
<evidence type="ECO:0000256" key="2">
    <source>
        <dbReference type="SAM" id="Phobius"/>
    </source>
</evidence>
<evidence type="ECO:0000256" key="1">
    <source>
        <dbReference type="SAM" id="MobiDB-lite"/>
    </source>
</evidence>
<evidence type="ECO:0000313" key="4">
    <source>
        <dbReference type="EMBL" id="MBS2547054.1"/>
    </source>
</evidence>
<reference evidence="4 5" key="1">
    <citation type="submission" date="2020-02" db="EMBL/GenBank/DDBJ databases">
        <title>Acidophilic actinobacteria isolated from forest soil.</title>
        <authorList>
            <person name="Golinska P."/>
        </authorList>
    </citation>
    <scope>NUCLEOTIDE SEQUENCE [LARGE SCALE GENOMIC DNA]</scope>
    <source>
        <strain evidence="4 5">NL8</strain>
    </source>
</reference>
<feature type="transmembrane region" description="Helical" evidence="2">
    <location>
        <begin position="101"/>
        <end position="123"/>
    </location>
</feature>
<feature type="transmembrane region" description="Helical" evidence="2">
    <location>
        <begin position="61"/>
        <end position="81"/>
    </location>
</feature>
<dbReference type="Proteomes" id="UP000730482">
    <property type="component" value="Unassembled WGS sequence"/>
</dbReference>
<feature type="transmembrane region" description="Helical" evidence="2">
    <location>
        <begin position="38"/>
        <end position="54"/>
    </location>
</feature>
<accession>A0ABS5KLY0</accession>
<dbReference type="InterPro" id="IPR046672">
    <property type="entry name" value="DUF6542"/>
</dbReference>
<name>A0ABS5KLY0_9ACTN</name>